<dbReference type="GO" id="GO:0003824">
    <property type="term" value="F:catalytic activity"/>
    <property type="evidence" value="ECO:0007669"/>
    <property type="project" value="InterPro"/>
</dbReference>
<keyword evidence="3" id="KW-0408">Iron</keyword>
<feature type="domain" description="Radical SAM core" evidence="5">
    <location>
        <begin position="4"/>
        <end position="105"/>
    </location>
</feature>
<comment type="caution">
    <text evidence="6">The sequence shown here is derived from an EMBL/GenBank/DDBJ whole genome shotgun (WGS) entry which is preliminary data.</text>
</comment>
<evidence type="ECO:0000256" key="1">
    <source>
        <dbReference type="ARBA" id="ARBA00022691"/>
    </source>
</evidence>
<keyword evidence="1" id="KW-0949">S-adenosyl-L-methionine</keyword>
<evidence type="ECO:0000313" key="6">
    <source>
        <dbReference type="EMBL" id="GAI20751.1"/>
    </source>
</evidence>
<dbReference type="PANTHER" id="PTHR11228:SF7">
    <property type="entry name" value="PQQA PEPTIDE CYCLASE"/>
    <property type="match status" value="1"/>
</dbReference>
<feature type="non-terminal residue" evidence="6">
    <location>
        <position position="184"/>
    </location>
</feature>
<organism evidence="6">
    <name type="scientific">marine sediment metagenome</name>
    <dbReference type="NCBI Taxonomy" id="412755"/>
    <lineage>
        <taxon>unclassified sequences</taxon>
        <taxon>metagenomes</taxon>
        <taxon>ecological metagenomes</taxon>
    </lineage>
</organism>
<dbReference type="InterPro" id="IPR013785">
    <property type="entry name" value="Aldolase_TIM"/>
</dbReference>
<gene>
    <name evidence="6" type="ORF">S06H3_35152</name>
</gene>
<dbReference type="InterPro" id="IPR050377">
    <property type="entry name" value="Radical_SAM_PqqE_MftC-like"/>
</dbReference>
<dbReference type="GO" id="GO:0051536">
    <property type="term" value="F:iron-sulfur cluster binding"/>
    <property type="evidence" value="ECO:0007669"/>
    <property type="project" value="UniProtKB-KW"/>
</dbReference>
<protein>
    <recommendedName>
        <fullName evidence="5">Radical SAM core domain-containing protein</fullName>
    </recommendedName>
</protein>
<accession>X1MRT2</accession>
<evidence type="ECO:0000259" key="5">
    <source>
        <dbReference type="Pfam" id="PF04055"/>
    </source>
</evidence>
<name>X1MRT2_9ZZZZ</name>
<dbReference type="SUPFAM" id="SSF102114">
    <property type="entry name" value="Radical SAM enzymes"/>
    <property type="match status" value="1"/>
</dbReference>
<dbReference type="GO" id="GO:0006783">
    <property type="term" value="P:heme biosynthetic process"/>
    <property type="evidence" value="ECO:0007669"/>
    <property type="project" value="TreeGrafter"/>
</dbReference>
<dbReference type="PANTHER" id="PTHR11228">
    <property type="entry name" value="RADICAL SAM DOMAIN PROTEIN"/>
    <property type="match status" value="1"/>
</dbReference>
<keyword evidence="2" id="KW-0479">Metal-binding</keyword>
<dbReference type="AlphaFoldDB" id="X1MRT2"/>
<evidence type="ECO:0000256" key="2">
    <source>
        <dbReference type="ARBA" id="ARBA00022723"/>
    </source>
</evidence>
<keyword evidence="4" id="KW-0411">Iron-sulfur</keyword>
<sequence length="184" mass="20615">MRADLYEVAKYAGDRGIFCSIATNGTLITPEIPEKLYRADIKSVEVGLDGVSAKTHDFLRNTPGSFDAAVEGIKNCVEFGKFCDVTIATTLNKMNVKEIPQIIDLCEDLGATKFYLNRIIAAGRGKNATHLDVSPKEKMEVLNHLYNRFIRAVHRDGIMCYTRGMTYFARLCYQRSNGNFFPVS</sequence>
<dbReference type="InterPro" id="IPR007197">
    <property type="entry name" value="rSAM"/>
</dbReference>
<evidence type="ECO:0000256" key="3">
    <source>
        <dbReference type="ARBA" id="ARBA00023004"/>
    </source>
</evidence>
<proteinExistence type="predicted"/>
<dbReference type="InterPro" id="IPR058240">
    <property type="entry name" value="rSAM_sf"/>
</dbReference>
<dbReference type="Pfam" id="PF04055">
    <property type="entry name" value="Radical_SAM"/>
    <property type="match status" value="1"/>
</dbReference>
<dbReference type="CDD" id="cd01335">
    <property type="entry name" value="Radical_SAM"/>
    <property type="match status" value="1"/>
</dbReference>
<dbReference type="GO" id="GO:0046872">
    <property type="term" value="F:metal ion binding"/>
    <property type="evidence" value="ECO:0007669"/>
    <property type="project" value="UniProtKB-KW"/>
</dbReference>
<evidence type="ECO:0000256" key="4">
    <source>
        <dbReference type="ARBA" id="ARBA00023014"/>
    </source>
</evidence>
<reference evidence="6" key="1">
    <citation type="journal article" date="2014" name="Front. Microbiol.">
        <title>High frequency of phylogenetically diverse reductive dehalogenase-homologous genes in deep subseafloor sedimentary metagenomes.</title>
        <authorList>
            <person name="Kawai M."/>
            <person name="Futagami T."/>
            <person name="Toyoda A."/>
            <person name="Takaki Y."/>
            <person name="Nishi S."/>
            <person name="Hori S."/>
            <person name="Arai W."/>
            <person name="Tsubouchi T."/>
            <person name="Morono Y."/>
            <person name="Uchiyama I."/>
            <person name="Ito T."/>
            <person name="Fujiyama A."/>
            <person name="Inagaki F."/>
            <person name="Takami H."/>
        </authorList>
    </citation>
    <scope>NUCLEOTIDE SEQUENCE</scope>
    <source>
        <strain evidence="6">Expedition CK06-06</strain>
    </source>
</reference>
<dbReference type="EMBL" id="BARV01021182">
    <property type="protein sequence ID" value="GAI20751.1"/>
    <property type="molecule type" value="Genomic_DNA"/>
</dbReference>
<dbReference type="Gene3D" id="3.20.20.70">
    <property type="entry name" value="Aldolase class I"/>
    <property type="match status" value="1"/>
</dbReference>